<evidence type="ECO:0000256" key="1">
    <source>
        <dbReference type="ARBA" id="ARBA00005915"/>
    </source>
</evidence>
<reference evidence="9 10" key="1">
    <citation type="submission" date="2023-07" db="EMBL/GenBank/DDBJ databases">
        <title>The novel representative of Negativicutes class, Anaeroselena agilis gen. nov. sp. nov.</title>
        <authorList>
            <person name="Prokofeva M.I."/>
            <person name="Elcheninov A.G."/>
            <person name="Klyukina A."/>
            <person name="Kublanov I.V."/>
            <person name="Frolov E.N."/>
            <person name="Podosokorskaya O.A."/>
        </authorList>
    </citation>
    <scope>NUCLEOTIDE SEQUENCE [LARGE SCALE GENOMIC DNA]</scope>
    <source>
        <strain evidence="9 10">4137-cl</strain>
    </source>
</reference>
<dbReference type="InterPro" id="IPR038763">
    <property type="entry name" value="DHH_sf"/>
</dbReference>
<evidence type="ECO:0000259" key="6">
    <source>
        <dbReference type="Pfam" id="PF01368"/>
    </source>
</evidence>
<dbReference type="PANTHER" id="PTHR30255">
    <property type="entry name" value="SINGLE-STRANDED-DNA-SPECIFIC EXONUCLEASE RECJ"/>
    <property type="match status" value="1"/>
</dbReference>
<evidence type="ECO:0000313" key="10">
    <source>
        <dbReference type="Proteomes" id="UP001254848"/>
    </source>
</evidence>
<dbReference type="NCBIfam" id="TIGR00644">
    <property type="entry name" value="recJ"/>
    <property type="match status" value="1"/>
</dbReference>
<keyword evidence="5 9" id="KW-0269">Exonuclease</keyword>
<sequence>MAKPGKIWRVVPARDELAARLARNLGVSPVVAQVLVNRGISDEAEARLFLRGGRETLPDPFLMLGMEAAVVRIRAAVDAGEKITVYGDYDVDGVTATALLYRVLTRLGGAVDYYIPERQNEGYGLNATALEMLYQSGTRLLVTVDCGISAAAEVAALAGRMDIIVTDHHQPPEVLPPALAVLNPKQRGCPYPEKNLAGVGVAFKLCQGLWRRYKDDEAGLDGYLDLVAVGTVADIVPLTGENRVLVKLGLSQLAVTANVGLRAIMSVAGLPADKMDTGRVGFGIAPRLNAAGRLGHAAAGVELLITDDSARAAELATELDAENSRRQAVEKELLAAAEGVLAGADPAAQKVLVLAGENWHSGVIGIVASRLVDRYYRPVVMISVRDGIGKGSCRSIPGFDIYRALEQCADLLVQFGGHQFAAGLTIEAANIDALRDRLSDIAAATLTAADYQPVLDIDACVALSEIDAAFLQQLAALAPHGTGNPSPVFVCEELAVTEVRPVGQEGRHLKLRVRRERVNGDVIGWDLGGLAARLDGDATIDLAFVPEFNEWRGQRTIQLKANDVRVRPTAPEQVRLIDARGEDKEAYLAKVLPDSLKTLVVVNDRREAVLLARRLSRLSAAVAGVGCWHPAMGAGREGRLRRRFAAGGLQVLVAAGDYGGEDDGIADIIFYKPPLTKAVLGAYCRLAAAQSGPVGLHFAYGAADRRDSGALVEELFPDRKQVGWVYLTLRETAGPDGRVSLPPRLLGRAVAARSGRVASPAGVEACVAVLAEIGLARYDGTNAGKIVMSPVPDRKLDLECSAAFRAGVAARREYAAFVARLLGSPLTELWKLATDGE</sequence>
<comment type="similarity">
    <text evidence="1">Belongs to the RecJ family.</text>
</comment>
<dbReference type="EMBL" id="JAUOZS010000001">
    <property type="protein sequence ID" value="MDT8901025.1"/>
    <property type="molecule type" value="Genomic_DNA"/>
</dbReference>
<dbReference type="InterPro" id="IPR004610">
    <property type="entry name" value="RecJ"/>
</dbReference>
<protein>
    <recommendedName>
        <fullName evidence="2">Single-stranded-DNA-specific exonuclease RecJ</fullName>
    </recommendedName>
</protein>
<keyword evidence="3" id="KW-0540">Nuclease</keyword>
<evidence type="ECO:0000259" key="8">
    <source>
        <dbReference type="Pfam" id="PF17768"/>
    </source>
</evidence>
<accession>A0ABU3NW31</accession>
<organism evidence="9 10">
    <name type="scientific">Anaeroselena agilis</name>
    <dbReference type="NCBI Taxonomy" id="3063788"/>
    <lineage>
        <taxon>Bacteria</taxon>
        <taxon>Bacillati</taxon>
        <taxon>Bacillota</taxon>
        <taxon>Negativicutes</taxon>
        <taxon>Acetonemataceae</taxon>
        <taxon>Anaeroselena</taxon>
    </lineage>
</organism>
<feature type="domain" description="DHHA1" evidence="7">
    <location>
        <begin position="349"/>
        <end position="442"/>
    </location>
</feature>
<evidence type="ECO:0000259" key="7">
    <source>
        <dbReference type="Pfam" id="PF02272"/>
    </source>
</evidence>
<dbReference type="GO" id="GO:0004527">
    <property type="term" value="F:exonuclease activity"/>
    <property type="evidence" value="ECO:0007669"/>
    <property type="project" value="UniProtKB-KW"/>
</dbReference>
<evidence type="ECO:0000256" key="2">
    <source>
        <dbReference type="ARBA" id="ARBA00019841"/>
    </source>
</evidence>
<name>A0ABU3NW31_9FIRM</name>
<dbReference type="InterPro" id="IPR041122">
    <property type="entry name" value="RecJ_OB"/>
</dbReference>
<dbReference type="InterPro" id="IPR001667">
    <property type="entry name" value="DDH_dom"/>
</dbReference>
<dbReference type="Pfam" id="PF01368">
    <property type="entry name" value="DHH"/>
    <property type="match status" value="1"/>
</dbReference>
<keyword evidence="10" id="KW-1185">Reference proteome</keyword>
<dbReference type="Pfam" id="PF17768">
    <property type="entry name" value="RecJ_OB"/>
    <property type="match status" value="1"/>
</dbReference>
<feature type="domain" description="DDH" evidence="6">
    <location>
        <begin position="82"/>
        <end position="231"/>
    </location>
</feature>
<keyword evidence="4" id="KW-0378">Hydrolase</keyword>
<dbReference type="InterPro" id="IPR003156">
    <property type="entry name" value="DHHA1_dom"/>
</dbReference>
<dbReference type="SUPFAM" id="SSF64182">
    <property type="entry name" value="DHH phosphoesterases"/>
    <property type="match status" value="1"/>
</dbReference>
<dbReference type="RefSeq" id="WP_413779552.1">
    <property type="nucleotide sequence ID" value="NZ_JAUOZS010000001.1"/>
</dbReference>
<evidence type="ECO:0000313" key="9">
    <source>
        <dbReference type="EMBL" id="MDT8901025.1"/>
    </source>
</evidence>
<dbReference type="PANTHER" id="PTHR30255:SF2">
    <property type="entry name" value="SINGLE-STRANDED-DNA-SPECIFIC EXONUCLEASE RECJ"/>
    <property type="match status" value="1"/>
</dbReference>
<proteinExistence type="inferred from homology"/>
<evidence type="ECO:0000256" key="3">
    <source>
        <dbReference type="ARBA" id="ARBA00022722"/>
    </source>
</evidence>
<dbReference type="Gene3D" id="3.10.310.30">
    <property type="match status" value="1"/>
</dbReference>
<feature type="domain" description="RecJ OB" evidence="8">
    <location>
        <begin position="457"/>
        <end position="563"/>
    </location>
</feature>
<evidence type="ECO:0000256" key="4">
    <source>
        <dbReference type="ARBA" id="ARBA00022801"/>
    </source>
</evidence>
<gene>
    <name evidence="9" type="primary">recJ</name>
    <name evidence="9" type="ORF">Q4T40_07235</name>
</gene>
<dbReference type="Pfam" id="PF02272">
    <property type="entry name" value="DHHA1"/>
    <property type="match status" value="1"/>
</dbReference>
<dbReference type="InterPro" id="IPR051673">
    <property type="entry name" value="SSDNA_exonuclease_RecJ"/>
</dbReference>
<comment type="caution">
    <text evidence="9">The sequence shown here is derived from an EMBL/GenBank/DDBJ whole genome shotgun (WGS) entry which is preliminary data.</text>
</comment>
<evidence type="ECO:0000256" key="5">
    <source>
        <dbReference type="ARBA" id="ARBA00022839"/>
    </source>
</evidence>
<dbReference type="Proteomes" id="UP001254848">
    <property type="component" value="Unassembled WGS sequence"/>
</dbReference>
<dbReference type="Gene3D" id="3.90.1640.30">
    <property type="match status" value="1"/>
</dbReference>